<evidence type="ECO:0000313" key="4">
    <source>
        <dbReference type="Proteomes" id="UP000321393"/>
    </source>
</evidence>
<feature type="compositionally biased region" description="Basic and acidic residues" evidence="1">
    <location>
        <begin position="499"/>
        <end position="526"/>
    </location>
</feature>
<evidence type="ECO:0000259" key="2">
    <source>
        <dbReference type="Pfam" id="PF07727"/>
    </source>
</evidence>
<proteinExistence type="predicted"/>
<organism evidence="3 4">
    <name type="scientific">Cucumis melo var. makuwa</name>
    <name type="common">Oriental melon</name>
    <dbReference type="NCBI Taxonomy" id="1194695"/>
    <lineage>
        <taxon>Eukaryota</taxon>
        <taxon>Viridiplantae</taxon>
        <taxon>Streptophyta</taxon>
        <taxon>Embryophyta</taxon>
        <taxon>Tracheophyta</taxon>
        <taxon>Spermatophyta</taxon>
        <taxon>Magnoliopsida</taxon>
        <taxon>eudicotyledons</taxon>
        <taxon>Gunneridae</taxon>
        <taxon>Pentapetalae</taxon>
        <taxon>rosids</taxon>
        <taxon>fabids</taxon>
        <taxon>Cucurbitales</taxon>
        <taxon>Cucurbitaceae</taxon>
        <taxon>Benincaseae</taxon>
        <taxon>Cucumis</taxon>
    </lineage>
</organism>
<dbReference type="GO" id="GO:0003676">
    <property type="term" value="F:nucleic acid binding"/>
    <property type="evidence" value="ECO:0007669"/>
    <property type="project" value="InterPro"/>
</dbReference>
<keyword evidence="3" id="KW-0418">Kinase</keyword>
<evidence type="ECO:0000256" key="1">
    <source>
        <dbReference type="SAM" id="MobiDB-lite"/>
    </source>
</evidence>
<evidence type="ECO:0000313" key="3">
    <source>
        <dbReference type="EMBL" id="KAA0036818.1"/>
    </source>
</evidence>
<gene>
    <name evidence="3" type="ORF">E6C27_scaffold20G001140</name>
</gene>
<dbReference type="InterPro" id="IPR043502">
    <property type="entry name" value="DNA/RNA_pol_sf"/>
</dbReference>
<dbReference type="EMBL" id="SSTE01019218">
    <property type="protein sequence ID" value="KAA0036818.1"/>
    <property type="molecule type" value="Genomic_DNA"/>
</dbReference>
<reference evidence="3 4" key="1">
    <citation type="submission" date="2019-08" db="EMBL/GenBank/DDBJ databases">
        <title>Draft genome sequences of two oriental melons (Cucumis melo L. var makuwa).</title>
        <authorList>
            <person name="Kwon S.-Y."/>
        </authorList>
    </citation>
    <scope>NUCLEOTIDE SEQUENCE [LARGE SCALE GENOMIC DNA]</scope>
    <source>
        <strain evidence="4">cv. SW 3</strain>
        <tissue evidence="3">Leaf</tissue>
    </source>
</reference>
<dbReference type="AlphaFoldDB" id="A0A5A7T224"/>
<feature type="compositionally biased region" description="Polar residues" evidence="1">
    <location>
        <begin position="178"/>
        <end position="207"/>
    </location>
</feature>
<dbReference type="Gene3D" id="3.30.420.10">
    <property type="entry name" value="Ribonuclease H-like superfamily/Ribonuclease H"/>
    <property type="match status" value="1"/>
</dbReference>
<dbReference type="SUPFAM" id="SSF53098">
    <property type="entry name" value="Ribonuclease H-like"/>
    <property type="match status" value="1"/>
</dbReference>
<feature type="domain" description="Reverse transcriptase Ty1/copia-type" evidence="2">
    <location>
        <begin position="604"/>
        <end position="847"/>
    </location>
</feature>
<dbReference type="InterPro" id="IPR012337">
    <property type="entry name" value="RNaseH-like_sf"/>
</dbReference>
<dbReference type="InterPro" id="IPR036397">
    <property type="entry name" value="RNaseH_sf"/>
</dbReference>
<sequence>MFLEGRYQFGFLTGETVRPPPGDALERLWKGEDSLIRSMLINSMEPQIGKPLLYAPQQKICGIQLRPFTRNDRMPLGLNPKFDNVCGRILGQRPLPSLMEVCFEVRLEEDRTNAIGVLTTPTIDSAAFSARSSNHDSDKNNGKSIPVCEHCKKQWHTKDQCWKLHGRPPGGKKRSSNEKQNSGRAYISETTPASTSQSTDPTASQTKTPTLGAIAQSGMPQSLGLISVDGKNPWILDSGATDHLTGSLKHFISYAPCAAIFLPESVYFQDMSSGRTIGTARHSRGLYILDDDTSCSSLSRVSLLSSYFSTSEQDSSKGIVHQTSCAYTPQQNGVAKRKNRHLVEVACSLMLSTSLPSYLWGDAILTAAHLINRMPSCILHLQTPLDCLKESYPSTRLVSEGENVSEESNSTFEFVEPTPITVSDIDPHPIILPTNQVPWKTYYRRNLRKEVGSPTSQPPAPVQNFEPPRDQGMENPTKPCTNNTMSENDKSDVAVLENMEEKNRDDETEVRIETSNDEAEQGHTRKLDEYDPSLYIPIALRKGTRSCTKHPICNYVSYDNLSPQFRAFTASLDSTIIPKNIYTALECPEWKNAVMEEMKALEKNRTWEICALPKGHKTVGCKWVFYLKYKEDGTLDRHKARLVAKGFTQTYGIDYSETFSPVAKLNTVRVLLFVAVNKDWPLYQLDVKNAFLNGDLVEEVYMSPPPGFEAQFGQQVCKLQKSLYGLKQSLRAWFDRFTTFVKSQGYSQGHSDHTLFTKASKTGKIAILIVYVDDIVLTGDDQTKISQLKQRMGDEFEIKDLENLKYFLGMEVARSKEGISVSQRKYTLDLLTETGMLGCRPADTPIEFNCKLGNSDDQVPVDKEQYQRLVGKLIYLSHTLSDISFAVSVVSQFMQAPYEKHMEAVNRILRKSTSGYCTFVWGNLVTWRSKKPSVVARSSAEAEYRAMSLGICEEIWLQKVLSELHQECETPLKLFCDNKAAISIANNPVQHDRTKHVEIDRHFIKERLDSGSICIPYIPSSQQIADVLTKGLLRPHFDLCVSKLGLIDIYLPT</sequence>
<dbReference type="CDD" id="cd09272">
    <property type="entry name" value="RNase_HI_RT_Ty1"/>
    <property type="match status" value="1"/>
</dbReference>
<dbReference type="PANTHER" id="PTHR11439:SF463">
    <property type="entry name" value="REVERSE TRANSCRIPTASE TY1_COPIA-TYPE DOMAIN-CONTAINING PROTEIN"/>
    <property type="match status" value="1"/>
</dbReference>
<feature type="compositionally biased region" description="Basic residues" evidence="1">
    <location>
        <begin position="164"/>
        <end position="174"/>
    </location>
</feature>
<dbReference type="OrthoDB" id="1930494at2759"/>
<name>A0A5A7T224_CUCMM</name>
<protein>
    <submittedName>
        <fullName evidence="3">Cysteine-rich RLK (RECEPTOR-like protein kinase) 8</fullName>
    </submittedName>
</protein>
<dbReference type="PANTHER" id="PTHR11439">
    <property type="entry name" value="GAG-POL-RELATED RETROTRANSPOSON"/>
    <property type="match status" value="1"/>
</dbReference>
<keyword evidence="3" id="KW-0808">Transferase</keyword>
<dbReference type="Pfam" id="PF07727">
    <property type="entry name" value="RVT_2"/>
    <property type="match status" value="1"/>
</dbReference>
<dbReference type="SUPFAM" id="SSF56672">
    <property type="entry name" value="DNA/RNA polymerases"/>
    <property type="match status" value="1"/>
</dbReference>
<dbReference type="GO" id="GO:0016301">
    <property type="term" value="F:kinase activity"/>
    <property type="evidence" value="ECO:0007669"/>
    <property type="project" value="UniProtKB-KW"/>
</dbReference>
<accession>A0A5A7T224</accession>
<dbReference type="Proteomes" id="UP000321393">
    <property type="component" value="Unassembled WGS sequence"/>
</dbReference>
<feature type="region of interest" description="Disordered" evidence="1">
    <location>
        <begin position="450"/>
        <end position="526"/>
    </location>
</feature>
<comment type="caution">
    <text evidence="3">The sequence shown here is derived from an EMBL/GenBank/DDBJ whole genome shotgun (WGS) entry which is preliminary data.</text>
</comment>
<dbReference type="InterPro" id="IPR013103">
    <property type="entry name" value="RVT_2"/>
</dbReference>
<feature type="region of interest" description="Disordered" evidence="1">
    <location>
        <begin position="162"/>
        <end position="207"/>
    </location>
</feature>